<proteinExistence type="predicted"/>
<name>A0ABW4WCC0_9HYPH</name>
<sequence length="67" mass="7476">MARAKKPAGVRTNSGKKLNEQWHIGAAHALYHRDGTWFNVLEKFPGALCDPNGYVLFSSKSEYENAP</sequence>
<dbReference type="RefSeq" id="WP_379018782.1">
    <property type="nucleotide sequence ID" value="NZ_JBHUGY010000020.1"/>
</dbReference>
<evidence type="ECO:0000313" key="2">
    <source>
        <dbReference type="Proteomes" id="UP001597349"/>
    </source>
</evidence>
<evidence type="ECO:0000313" key="1">
    <source>
        <dbReference type="EMBL" id="MFD2053798.1"/>
    </source>
</evidence>
<reference evidence="2" key="1">
    <citation type="journal article" date="2019" name="Int. J. Syst. Evol. Microbiol.">
        <title>The Global Catalogue of Microorganisms (GCM) 10K type strain sequencing project: providing services to taxonomists for standard genome sequencing and annotation.</title>
        <authorList>
            <consortium name="The Broad Institute Genomics Platform"/>
            <consortium name="The Broad Institute Genome Sequencing Center for Infectious Disease"/>
            <person name="Wu L."/>
            <person name="Ma J."/>
        </authorList>
    </citation>
    <scope>NUCLEOTIDE SEQUENCE [LARGE SCALE GENOMIC DNA]</scope>
    <source>
        <strain evidence="2">CGMCC 1.16226</strain>
    </source>
</reference>
<keyword evidence="2" id="KW-1185">Reference proteome</keyword>
<comment type="caution">
    <text evidence="1">The sequence shown here is derived from an EMBL/GenBank/DDBJ whole genome shotgun (WGS) entry which is preliminary data.</text>
</comment>
<accession>A0ABW4WCC0</accession>
<dbReference type="Proteomes" id="UP001597349">
    <property type="component" value="Unassembled WGS sequence"/>
</dbReference>
<gene>
    <name evidence="1" type="ORF">ACFSQT_12090</name>
</gene>
<feature type="non-terminal residue" evidence="1">
    <location>
        <position position="67"/>
    </location>
</feature>
<protein>
    <submittedName>
        <fullName evidence="1">Uncharacterized protein</fullName>
    </submittedName>
</protein>
<dbReference type="EMBL" id="JBHUGY010000020">
    <property type="protein sequence ID" value="MFD2053798.1"/>
    <property type="molecule type" value="Genomic_DNA"/>
</dbReference>
<organism evidence="1 2">
    <name type="scientific">Mesorhizobium calcicola</name>
    <dbReference type="NCBI Taxonomy" id="1300310"/>
    <lineage>
        <taxon>Bacteria</taxon>
        <taxon>Pseudomonadati</taxon>
        <taxon>Pseudomonadota</taxon>
        <taxon>Alphaproteobacteria</taxon>
        <taxon>Hyphomicrobiales</taxon>
        <taxon>Phyllobacteriaceae</taxon>
        <taxon>Mesorhizobium</taxon>
    </lineage>
</organism>